<evidence type="ECO:0000313" key="3">
    <source>
        <dbReference type="Proteomes" id="UP001374803"/>
    </source>
</evidence>
<reference evidence="2" key="1">
    <citation type="submission" date="2021-12" db="EMBL/GenBank/DDBJ databases">
        <title>Discovery of the Pendulisporaceae a myxobacterial family with distinct sporulation behavior and unique specialized metabolism.</title>
        <authorList>
            <person name="Garcia R."/>
            <person name="Popoff A."/>
            <person name="Bader C.D."/>
            <person name="Loehr J."/>
            <person name="Walesch S."/>
            <person name="Walt C."/>
            <person name="Boldt J."/>
            <person name="Bunk B."/>
            <person name="Haeckl F.J.F.P.J."/>
            <person name="Gunesch A.P."/>
            <person name="Birkelbach J."/>
            <person name="Nuebel U."/>
            <person name="Pietschmann T."/>
            <person name="Bach T."/>
            <person name="Mueller R."/>
        </authorList>
    </citation>
    <scope>NUCLEOTIDE SEQUENCE</scope>
    <source>
        <strain evidence="2">MSr11367</strain>
    </source>
</reference>
<name>A0ABZ2LDA4_9BACT</name>
<organism evidence="2 3">
    <name type="scientific">Pendulispora rubella</name>
    <dbReference type="NCBI Taxonomy" id="2741070"/>
    <lineage>
        <taxon>Bacteria</taxon>
        <taxon>Pseudomonadati</taxon>
        <taxon>Myxococcota</taxon>
        <taxon>Myxococcia</taxon>
        <taxon>Myxococcales</taxon>
        <taxon>Sorangiineae</taxon>
        <taxon>Pendulisporaceae</taxon>
        <taxon>Pendulispora</taxon>
    </lineage>
</organism>
<evidence type="ECO:0000313" key="2">
    <source>
        <dbReference type="EMBL" id="WXB08918.1"/>
    </source>
</evidence>
<accession>A0ABZ2LDA4</accession>
<sequence length="283" mass="29386">MPIIHAKTALTIGLSTTLAAIALAATACSSDDDVEAPPSTLGGITIASRERAAGQDWYYVSGWFRNGTQDSGCTSHREGNCTISTCAPSAADAGVATLDSAGTLTVSGGLLPAPGITLEPRDDKSYFRQGLSKIWEPGQRIAIKSSGAQIPAFELSVTAPSNLVLEVPAVPHDDAPMVIPRGTPLELRWSAVPDKKSVAFYSPVDIPPGAPSIGASCEFEPSSTTATLPTSVLGLFPKGEAIFEVVTRNEATTLIAGKTVKFHARTYAKGTSGTSVSRNVTLE</sequence>
<protein>
    <recommendedName>
        <fullName evidence="4">Lipoprotein</fullName>
    </recommendedName>
</protein>
<dbReference type="EMBL" id="CP089983">
    <property type="protein sequence ID" value="WXB08918.1"/>
    <property type="molecule type" value="Genomic_DNA"/>
</dbReference>
<proteinExistence type="predicted"/>
<evidence type="ECO:0000256" key="1">
    <source>
        <dbReference type="SAM" id="SignalP"/>
    </source>
</evidence>
<dbReference type="PROSITE" id="PS51257">
    <property type="entry name" value="PROKAR_LIPOPROTEIN"/>
    <property type="match status" value="1"/>
</dbReference>
<dbReference type="RefSeq" id="WP_394838593.1">
    <property type="nucleotide sequence ID" value="NZ_CP089929.1"/>
</dbReference>
<feature type="signal peptide" evidence="1">
    <location>
        <begin position="1"/>
        <end position="24"/>
    </location>
</feature>
<gene>
    <name evidence="2" type="ORF">LVJ94_16985</name>
</gene>
<feature type="chain" id="PRO_5046960712" description="Lipoprotein" evidence="1">
    <location>
        <begin position="25"/>
        <end position="283"/>
    </location>
</feature>
<evidence type="ECO:0008006" key="4">
    <source>
        <dbReference type="Google" id="ProtNLM"/>
    </source>
</evidence>
<keyword evidence="3" id="KW-1185">Reference proteome</keyword>
<dbReference type="Proteomes" id="UP001374803">
    <property type="component" value="Chromosome"/>
</dbReference>
<keyword evidence="1" id="KW-0732">Signal</keyword>